<dbReference type="Pfam" id="PF07716">
    <property type="entry name" value="bZIP_2"/>
    <property type="match status" value="1"/>
</dbReference>
<organism evidence="9">
    <name type="scientific">Psorophora albipes</name>
    <dbReference type="NCBI Taxonomy" id="869069"/>
    <lineage>
        <taxon>Eukaryota</taxon>
        <taxon>Metazoa</taxon>
        <taxon>Ecdysozoa</taxon>
        <taxon>Arthropoda</taxon>
        <taxon>Hexapoda</taxon>
        <taxon>Insecta</taxon>
        <taxon>Pterygota</taxon>
        <taxon>Neoptera</taxon>
        <taxon>Endopterygota</taxon>
        <taxon>Diptera</taxon>
        <taxon>Nematocera</taxon>
        <taxon>Culicoidea</taxon>
        <taxon>Culicidae</taxon>
        <taxon>Culicinae</taxon>
        <taxon>Aedini</taxon>
        <taxon>Psorophora</taxon>
    </lineage>
</organism>
<dbReference type="GO" id="GO:0000977">
    <property type="term" value="F:RNA polymerase II transcription regulatory region sequence-specific DNA binding"/>
    <property type="evidence" value="ECO:0007669"/>
    <property type="project" value="TreeGrafter"/>
</dbReference>
<sequence>MSSPIVITVPTKYIPINLAPVMIKQEPISLAGSDAEESASSMDEFLARGKKRRLDHLTWEEKLQRKKLKNRVAAQTSRDRKKAKMEDMEKTIDQQTEQINELQNKCDQLQLEKNAIYGKYLDLESRFEELQRRLDEQQQQQQQQQHAIPATATIKSEPDVPSHSVGFASTLLGSAASAINPQQQGIFLMEAQTTLRQEQTSDEEKIAALWKIIALCLLYRTCSKTSTCPSSKSSPKASWPTSPASWKALFEEAARQMPKMQAPASECLDQWWGPHQNGWNPAKKLIKEAA</sequence>
<evidence type="ECO:0000259" key="8">
    <source>
        <dbReference type="PROSITE" id="PS50217"/>
    </source>
</evidence>
<evidence type="ECO:0000256" key="4">
    <source>
        <dbReference type="ARBA" id="ARBA00023163"/>
    </source>
</evidence>
<name>T1DEM7_9DIPT</name>
<dbReference type="PANTHER" id="PTHR46542:SF1">
    <property type="entry name" value="X-BOX BINDING PROTEIN 1"/>
    <property type="match status" value="1"/>
</dbReference>
<dbReference type="PROSITE" id="PS00036">
    <property type="entry name" value="BZIP_BASIC"/>
    <property type="match status" value="1"/>
</dbReference>
<evidence type="ECO:0000256" key="7">
    <source>
        <dbReference type="SAM" id="Coils"/>
    </source>
</evidence>
<dbReference type="GO" id="GO:0000981">
    <property type="term" value="F:DNA-binding transcription factor activity, RNA polymerase II-specific"/>
    <property type="evidence" value="ECO:0007669"/>
    <property type="project" value="TreeGrafter"/>
</dbReference>
<dbReference type="InterPro" id="IPR046347">
    <property type="entry name" value="bZIP_sf"/>
</dbReference>
<dbReference type="PANTHER" id="PTHR46542">
    <property type="entry name" value="X-BOX BINDING PROTEIN 1"/>
    <property type="match status" value="1"/>
</dbReference>
<proteinExistence type="evidence at transcript level"/>
<dbReference type="InterPro" id="IPR052470">
    <property type="entry name" value="ER_Stress-Reg_TF"/>
</dbReference>
<evidence type="ECO:0000256" key="5">
    <source>
        <dbReference type="ARBA" id="ARBA00023242"/>
    </source>
</evidence>
<dbReference type="SMART" id="SM00338">
    <property type="entry name" value="BRLZ"/>
    <property type="match status" value="1"/>
</dbReference>
<keyword evidence="7" id="KW-0175">Coiled coil</keyword>
<keyword evidence="1" id="KW-0832">Ubl conjugation</keyword>
<dbReference type="CDD" id="cd14691">
    <property type="entry name" value="bZIP_XBP1"/>
    <property type="match status" value="1"/>
</dbReference>
<dbReference type="EMBL" id="GALA01000972">
    <property type="protein sequence ID" value="JAA93880.1"/>
    <property type="molecule type" value="mRNA"/>
</dbReference>
<keyword evidence="4" id="KW-0804">Transcription</keyword>
<evidence type="ECO:0000256" key="2">
    <source>
        <dbReference type="ARBA" id="ARBA00023015"/>
    </source>
</evidence>
<dbReference type="SUPFAM" id="SSF57959">
    <property type="entry name" value="Leucine zipper domain"/>
    <property type="match status" value="1"/>
</dbReference>
<keyword evidence="2" id="KW-0805">Transcription regulation</keyword>
<feature type="domain" description="BZIP" evidence="8">
    <location>
        <begin position="60"/>
        <end position="123"/>
    </location>
</feature>
<evidence type="ECO:0000313" key="9">
    <source>
        <dbReference type="EMBL" id="JAA93880.1"/>
    </source>
</evidence>
<keyword evidence="3" id="KW-0238">DNA-binding</keyword>
<reference evidence="9" key="1">
    <citation type="journal article" date="2013" name="BMC Genomics">
        <title>A deep insight into the sialotranscriptome of the mosquito, Psorophora albipes.</title>
        <authorList>
            <person name="Chagas A.C."/>
            <person name="Calvo E."/>
            <person name="Rios-Velasquez C.M."/>
            <person name="Pessoa F.A."/>
            <person name="Medeiros J.F."/>
            <person name="Ribeiro J.M."/>
        </authorList>
    </citation>
    <scope>NUCLEOTIDE SEQUENCE</scope>
</reference>
<protein>
    <recommendedName>
        <fullName evidence="6">X-box-binding protein 1</fullName>
    </recommendedName>
</protein>
<evidence type="ECO:0000256" key="3">
    <source>
        <dbReference type="ARBA" id="ARBA00023125"/>
    </source>
</evidence>
<dbReference type="InterPro" id="IPR004827">
    <property type="entry name" value="bZIP"/>
</dbReference>
<evidence type="ECO:0000256" key="1">
    <source>
        <dbReference type="ARBA" id="ARBA00022843"/>
    </source>
</evidence>
<dbReference type="AlphaFoldDB" id="T1DEM7"/>
<evidence type="ECO:0000256" key="6">
    <source>
        <dbReference type="ARBA" id="ARBA00040165"/>
    </source>
</evidence>
<accession>T1DEM7</accession>
<dbReference type="GO" id="GO:0005634">
    <property type="term" value="C:nucleus"/>
    <property type="evidence" value="ECO:0007669"/>
    <property type="project" value="TreeGrafter"/>
</dbReference>
<keyword evidence="5" id="KW-0539">Nucleus</keyword>
<dbReference type="PROSITE" id="PS50217">
    <property type="entry name" value="BZIP"/>
    <property type="match status" value="1"/>
</dbReference>
<feature type="coiled-coil region" evidence="7">
    <location>
        <begin position="78"/>
        <end position="147"/>
    </location>
</feature>
<dbReference type="Gene3D" id="1.20.5.170">
    <property type="match status" value="1"/>
</dbReference>